<accession>A0A9Q1R631</accession>
<dbReference type="GO" id="GO:0050688">
    <property type="term" value="P:regulation of defense response to virus"/>
    <property type="evidence" value="ECO:0007669"/>
    <property type="project" value="UniProtKB-ARBA"/>
</dbReference>
<comment type="caution">
    <text evidence="13">The sequence shown here is derived from an EMBL/GenBank/DDBJ whole genome shotgun (WGS) entry which is preliminary data.</text>
</comment>
<evidence type="ECO:0000259" key="12">
    <source>
        <dbReference type="PROSITE" id="PS50102"/>
    </source>
</evidence>
<dbReference type="GO" id="GO:0003690">
    <property type="term" value="F:double-stranded DNA binding"/>
    <property type="evidence" value="ECO:0007669"/>
    <property type="project" value="UniProtKB-ARBA"/>
</dbReference>
<feature type="region of interest" description="Disordered" evidence="11">
    <location>
        <begin position="184"/>
        <end position="211"/>
    </location>
</feature>
<dbReference type="GO" id="GO:0003697">
    <property type="term" value="F:single-stranded DNA binding"/>
    <property type="evidence" value="ECO:0007669"/>
    <property type="project" value="UniProtKB-ARBA"/>
</dbReference>
<keyword evidence="8" id="KW-0119">Carbohydrate metabolism</keyword>
<dbReference type="GO" id="GO:0000959">
    <property type="term" value="P:mitochondrial RNA metabolic process"/>
    <property type="evidence" value="ECO:0007669"/>
    <property type="project" value="UniProtKB-ARBA"/>
</dbReference>
<evidence type="ECO:0000256" key="5">
    <source>
        <dbReference type="ARBA" id="ARBA00022884"/>
    </source>
</evidence>
<dbReference type="Pfam" id="PF00076">
    <property type="entry name" value="RRM_1"/>
    <property type="match status" value="1"/>
</dbReference>
<dbReference type="GO" id="GO:0005739">
    <property type="term" value="C:mitochondrion"/>
    <property type="evidence" value="ECO:0007669"/>
    <property type="project" value="UniProtKB-SubCell"/>
</dbReference>
<name>A0A9Q1R631_9SOLA</name>
<keyword evidence="3" id="KW-0964">Secreted</keyword>
<evidence type="ECO:0000256" key="7">
    <source>
        <dbReference type="ARBA" id="ARBA00023128"/>
    </source>
</evidence>
<evidence type="ECO:0000256" key="3">
    <source>
        <dbReference type="ARBA" id="ARBA00022525"/>
    </source>
</evidence>
<evidence type="ECO:0000256" key="2">
    <source>
        <dbReference type="ARBA" id="ARBA00004613"/>
    </source>
</evidence>
<dbReference type="PANTHER" id="PTHR48027">
    <property type="entry name" value="HETEROGENEOUS NUCLEAR RIBONUCLEOPROTEIN 87F-RELATED"/>
    <property type="match status" value="1"/>
</dbReference>
<evidence type="ECO:0000256" key="8">
    <source>
        <dbReference type="ARBA" id="ARBA00023277"/>
    </source>
</evidence>
<organism evidence="13 14">
    <name type="scientific">Anisodus acutangulus</name>
    <dbReference type="NCBI Taxonomy" id="402998"/>
    <lineage>
        <taxon>Eukaryota</taxon>
        <taxon>Viridiplantae</taxon>
        <taxon>Streptophyta</taxon>
        <taxon>Embryophyta</taxon>
        <taxon>Tracheophyta</taxon>
        <taxon>Spermatophyta</taxon>
        <taxon>Magnoliopsida</taxon>
        <taxon>eudicotyledons</taxon>
        <taxon>Gunneridae</taxon>
        <taxon>Pentapetalae</taxon>
        <taxon>asterids</taxon>
        <taxon>lamiids</taxon>
        <taxon>Solanales</taxon>
        <taxon>Solanaceae</taxon>
        <taxon>Solanoideae</taxon>
        <taxon>Hyoscyameae</taxon>
        <taxon>Anisodus</taxon>
    </lineage>
</organism>
<dbReference type="GO" id="GO:0003727">
    <property type="term" value="F:single-stranded RNA binding"/>
    <property type="evidence" value="ECO:0007669"/>
    <property type="project" value="UniProtKB-ARBA"/>
</dbReference>
<keyword evidence="6" id="KW-0809">Transit peptide</keyword>
<evidence type="ECO:0000256" key="10">
    <source>
        <dbReference type="PROSITE-ProRule" id="PRU00176"/>
    </source>
</evidence>
<gene>
    <name evidence="13" type="ORF">K7X08_026504</name>
</gene>
<dbReference type="GO" id="GO:0035197">
    <property type="term" value="F:siRNA binding"/>
    <property type="evidence" value="ECO:0007669"/>
    <property type="project" value="UniProtKB-ARBA"/>
</dbReference>
<dbReference type="Pfam" id="PF05691">
    <property type="entry name" value="Raffinose_syn"/>
    <property type="match status" value="1"/>
</dbReference>
<dbReference type="InterPro" id="IPR000504">
    <property type="entry name" value="RRM_dom"/>
</dbReference>
<dbReference type="InterPro" id="IPR052462">
    <property type="entry name" value="SLIRP/GR-RBP-like"/>
</dbReference>
<evidence type="ECO:0000256" key="9">
    <source>
        <dbReference type="ARBA" id="ARBA00049664"/>
    </source>
</evidence>
<dbReference type="Gene3D" id="3.30.70.330">
    <property type="match status" value="1"/>
</dbReference>
<evidence type="ECO:0000313" key="13">
    <source>
        <dbReference type="EMBL" id="KAJ8540115.1"/>
    </source>
</evidence>
<evidence type="ECO:0000256" key="6">
    <source>
        <dbReference type="ARBA" id="ARBA00022946"/>
    </source>
</evidence>
<dbReference type="Proteomes" id="UP001152561">
    <property type="component" value="Unassembled WGS sequence"/>
</dbReference>
<dbReference type="FunFam" id="3.30.70.330:FF:000612">
    <property type="entry name" value="Glycine-rich RNA-binding protein 2"/>
    <property type="match status" value="1"/>
</dbReference>
<dbReference type="InterPro" id="IPR008811">
    <property type="entry name" value="Glycosyl_hydrolases_36"/>
</dbReference>
<dbReference type="OrthoDB" id="439808at2759"/>
<reference evidence="14" key="1">
    <citation type="journal article" date="2023" name="Proc. Natl. Acad. Sci. U.S.A.">
        <title>Genomic and structural basis for evolution of tropane alkaloid biosynthesis.</title>
        <authorList>
            <person name="Wanga Y.-J."/>
            <person name="Taina T."/>
            <person name="Yua J.-Y."/>
            <person name="Lia J."/>
            <person name="Xua B."/>
            <person name="Chenc J."/>
            <person name="D'Auriad J.C."/>
            <person name="Huanga J.-P."/>
            <person name="Huanga S.-X."/>
        </authorList>
    </citation>
    <scope>NUCLEOTIDE SEQUENCE [LARGE SCALE GENOMIC DNA]</scope>
    <source>
        <strain evidence="14">cv. KIB-2019</strain>
    </source>
</reference>
<dbReference type="GO" id="GO:1990428">
    <property type="term" value="P:miRNA transport"/>
    <property type="evidence" value="ECO:0007669"/>
    <property type="project" value="UniProtKB-ARBA"/>
</dbReference>
<dbReference type="GO" id="GO:0009651">
    <property type="term" value="P:response to salt stress"/>
    <property type="evidence" value="ECO:0007669"/>
    <property type="project" value="UniProtKB-ARBA"/>
</dbReference>
<proteinExistence type="inferred from homology"/>
<evidence type="ECO:0000256" key="4">
    <source>
        <dbReference type="ARBA" id="ARBA00022553"/>
    </source>
</evidence>
<feature type="compositionally biased region" description="Gly residues" evidence="11">
    <location>
        <begin position="189"/>
        <end position="204"/>
    </location>
</feature>
<dbReference type="InterPro" id="IPR048289">
    <property type="entry name" value="RRM2_NsCP33-like"/>
</dbReference>
<dbReference type="AlphaFoldDB" id="A0A9Q1R631"/>
<dbReference type="EMBL" id="JAJAGQ010000016">
    <property type="protein sequence ID" value="KAJ8540115.1"/>
    <property type="molecule type" value="Genomic_DNA"/>
</dbReference>
<keyword evidence="14" id="KW-1185">Reference proteome</keyword>
<comment type="similarity">
    <text evidence="9">Belongs to the GR-RBP family.</text>
</comment>
<keyword evidence="7" id="KW-0496">Mitochondrion</keyword>
<dbReference type="PROSITE" id="PS50102">
    <property type="entry name" value="RRM"/>
    <property type="match status" value="1"/>
</dbReference>
<dbReference type="GO" id="GO:0035198">
    <property type="term" value="F:miRNA binding"/>
    <property type="evidence" value="ECO:0007669"/>
    <property type="project" value="UniProtKB-ARBA"/>
</dbReference>
<dbReference type="InterPro" id="IPR035979">
    <property type="entry name" value="RBD_domain_sf"/>
</dbReference>
<dbReference type="CDD" id="cd21608">
    <property type="entry name" value="RRM2_NsCP33_like"/>
    <property type="match status" value="1"/>
</dbReference>
<evidence type="ECO:0000256" key="11">
    <source>
        <dbReference type="SAM" id="MobiDB-lite"/>
    </source>
</evidence>
<comment type="subcellular location">
    <subcellularLocation>
        <location evidence="1">Mitochondrion</location>
    </subcellularLocation>
    <subcellularLocation>
        <location evidence="2">Secreted</location>
    </subcellularLocation>
</comment>
<keyword evidence="4" id="KW-0597">Phosphoprotein</keyword>
<dbReference type="InterPro" id="IPR012677">
    <property type="entry name" value="Nucleotide-bd_a/b_plait_sf"/>
</dbReference>
<sequence length="211" mass="22837">MSDSTVNEFLGKMQRHEFLNIFMFKTQWSTQWVGNSSLNLQMPNGRSFYFLKPSNSLSSDSRICLQMAFYNKLGGLLRQSISTGNAVTANSPTPAMLNALRCMSSKLFVGGLSWGTDDQSLRDAFASFGDVVDARVIVDRDSGRSRGFGFVNFQDEESAKEAMTAMDGQQLQGRNIRVSLATERAPRSGGFGGGSGGFGGGYGGQANNDGF</sequence>
<dbReference type="GO" id="GO:0005615">
    <property type="term" value="C:extracellular space"/>
    <property type="evidence" value="ECO:0007669"/>
    <property type="project" value="UniProtKB-ARBA"/>
</dbReference>
<dbReference type="GO" id="GO:0006858">
    <property type="term" value="P:extracellular transport"/>
    <property type="evidence" value="ECO:0007669"/>
    <property type="project" value="UniProtKB-ARBA"/>
</dbReference>
<protein>
    <recommendedName>
        <fullName evidence="12">RRM domain-containing protein</fullName>
    </recommendedName>
</protein>
<dbReference type="SMART" id="SM00360">
    <property type="entry name" value="RRM"/>
    <property type="match status" value="1"/>
</dbReference>
<dbReference type="GO" id="GO:0009409">
    <property type="term" value="P:response to cold"/>
    <property type="evidence" value="ECO:0007669"/>
    <property type="project" value="UniProtKB-ARBA"/>
</dbReference>
<evidence type="ECO:0000313" key="14">
    <source>
        <dbReference type="Proteomes" id="UP001152561"/>
    </source>
</evidence>
<dbReference type="SUPFAM" id="SSF54928">
    <property type="entry name" value="RNA-binding domain, RBD"/>
    <property type="match status" value="1"/>
</dbReference>
<feature type="domain" description="RRM" evidence="12">
    <location>
        <begin position="105"/>
        <end position="183"/>
    </location>
</feature>
<dbReference type="GO" id="GO:0009414">
    <property type="term" value="P:response to water deprivation"/>
    <property type="evidence" value="ECO:0007669"/>
    <property type="project" value="UniProtKB-ARBA"/>
</dbReference>
<keyword evidence="5 10" id="KW-0694">RNA-binding</keyword>
<evidence type="ECO:0000256" key="1">
    <source>
        <dbReference type="ARBA" id="ARBA00004173"/>
    </source>
</evidence>